<evidence type="ECO:0000256" key="1">
    <source>
        <dbReference type="SAM" id="SignalP"/>
    </source>
</evidence>
<dbReference type="EMBL" id="JBBKZT010000056">
    <property type="protein sequence ID" value="MEJ8852659.1"/>
    <property type="molecule type" value="Genomic_DNA"/>
</dbReference>
<sequence>MLTPSPRLLLILMGAFSSAAWSAPNSVYLEDLTSTEVRDAAKAGTTTIALPARKKKWPMIHSMP</sequence>
<reference evidence="2 3" key="1">
    <citation type="submission" date="2024-03" db="EMBL/GenBank/DDBJ databases">
        <title>Novel species of the genus Variovorax.</title>
        <authorList>
            <person name="Liu Q."/>
            <person name="Xin Y.-H."/>
        </authorList>
    </citation>
    <scope>NUCLEOTIDE SEQUENCE [LARGE SCALE GENOMIC DNA]</scope>
    <source>
        <strain evidence="2 3">KACC 18900</strain>
    </source>
</reference>
<gene>
    <name evidence="2" type="ORF">WKW82_39075</name>
</gene>
<keyword evidence="3" id="KW-1185">Reference proteome</keyword>
<comment type="caution">
    <text evidence="2">The sequence shown here is derived from an EMBL/GenBank/DDBJ whole genome shotgun (WGS) entry which is preliminary data.</text>
</comment>
<feature type="signal peptide" evidence="1">
    <location>
        <begin position="1"/>
        <end position="22"/>
    </location>
</feature>
<dbReference type="Proteomes" id="UP001385892">
    <property type="component" value="Unassembled WGS sequence"/>
</dbReference>
<feature type="chain" id="PRO_5047535666" evidence="1">
    <location>
        <begin position="23"/>
        <end position="64"/>
    </location>
</feature>
<evidence type="ECO:0000313" key="3">
    <source>
        <dbReference type="Proteomes" id="UP001385892"/>
    </source>
</evidence>
<protein>
    <submittedName>
        <fullName evidence="2">Uncharacterized protein</fullName>
    </submittedName>
</protein>
<proteinExistence type="predicted"/>
<name>A0ABU8WZ55_9BURK</name>
<accession>A0ABU8WZ55</accession>
<organism evidence="2 3">
    <name type="scientific">Variovorax rhizosphaerae</name>
    <dbReference type="NCBI Taxonomy" id="1836200"/>
    <lineage>
        <taxon>Bacteria</taxon>
        <taxon>Pseudomonadati</taxon>
        <taxon>Pseudomonadota</taxon>
        <taxon>Betaproteobacteria</taxon>
        <taxon>Burkholderiales</taxon>
        <taxon>Comamonadaceae</taxon>
        <taxon>Variovorax</taxon>
    </lineage>
</organism>
<evidence type="ECO:0000313" key="2">
    <source>
        <dbReference type="EMBL" id="MEJ8852659.1"/>
    </source>
</evidence>
<dbReference type="RefSeq" id="WP_340348602.1">
    <property type="nucleotide sequence ID" value="NZ_JBBKZT010000056.1"/>
</dbReference>
<keyword evidence="1" id="KW-0732">Signal</keyword>